<name>A0A1I3WS24_9HYPH</name>
<dbReference type="STRING" id="1612308.SAMN05444581_10282"/>
<feature type="signal peptide" evidence="6">
    <location>
        <begin position="1"/>
        <end position="21"/>
    </location>
</feature>
<evidence type="ECO:0000256" key="1">
    <source>
        <dbReference type="ARBA" id="ARBA00004442"/>
    </source>
</evidence>
<dbReference type="AlphaFoldDB" id="A0A1I3WS24"/>
<evidence type="ECO:0000256" key="5">
    <source>
        <dbReference type="ARBA" id="ARBA00038306"/>
    </source>
</evidence>
<dbReference type="RefSeq" id="WP_091677866.1">
    <property type="nucleotide sequence ID" value="NZ_FOSN01000002.1"/>
</dbReference>
<dbReference type="Pfam" id="PF13505">
    <property type="entry name" value="OMP_b-brl"/>
    <property type="match status" value="1"/>
</dbReference>
<sequence length="268" mass="28234">MLRKLLLASAGALALAGSAVAADLPSRAPPPVYLPPVPIFTWTGVYVGGQIGYGWGTANGSLGDYFGDFISASTSYNGVIGGAHVGYNLQLNQFVIGLEGDVDGTSMSKSGTHFFTPYGGLAQGSTSFNVSHSVEGSIRGRLGYAWDRVLVYATGGVAFAGFNGNACSNFNTIDTGEFFGGCASNSGTRVGWTVGGGLEYAVTNNWSVRAEYRYSDFGHATQYANSWDFPTLGALGAYVNRHFTENRVQVGFSYKFDLAPPAPVVAKY</sequence>
<evidence type="ECO:0000256" key="4">
    <source>
        <dbReference type="ARBA" id="ARBA00023237"/>
    </source>
</evidence>
<dbReference type="InterPro" id="IPR027385">
    <property type="entry name" value="Beta-barrel_OMP"/>
</dbReference>
<feature type="domain" description="Outer membrane protein beta-barrel" evidence="7">
    <location>
        <begin position="41"/>
        <end position="256"/>
    </location>
</feature>
<evidence type="ECO:0000256" key="3">
    <source>
        <dbReference type="ARBA" id="ARBA00023136"/>
    </source>
</evidence>
<comment type="similarity">
    <text evidence="5">Belongs to the Omp25/RopB family.</text>
</comment>
<keyword evidence="4" id="KW-0998">Cell outer membrane</keyword>
<dbReference type="SUPFAM" id="SSF56925">
    <property type="entry name" value="OMPA-like"/>
    <property type="match status" value="1"/>
</dbReference>
<keyword evidence="2 6" id="KW-0732">Signal</keyword>
<gene>
    <name evidence="8" type="ORF">SAMN05444581_10282</name>
</gene>
<organism evidence="8 9">
    <name type="scientific">Methylocapsa palsarum</name>
    <dbReference type="NCBI Taxonomy" id="1612308"/>
    <lineage>
        <taxon>Bacteria</taxon>
        <taxon>Pseudomonadati</taxon>
        <taxon>Pseudomonadota</taxon>
        <taxon>Alphaproteobacteria</taxon>
        <taxon>Hyphomicrobiales</taxon>
        <taxon>Beijerinckiaceae</taxon>
        <taxon>Methylocapsa</taxon>
    </lineage>
</organism>
<comment type="subcellular location">
    <subcellularLocation>
        <location evidence="1">Cell outer membrane</location>
    </subcellularLocation>
</comment>
<dbReference type="InterPro" id="IPR011250">
    <property type="entry name" value="OMP/PagP_B-barrel"/>
</dbReference>
<dbReference type="Proteomes" id="UP000198755">
    <property type="component" value="Unassembled WGS sequence"/>
</dbReference>
<keyword evidence="9" id="KW-1185">Reference proteome</keyword>
<dbReference type="OrthoDB" id="9815357at2"/>
<feature type="chain" id="PRO_5011555499" evidence="6">
    <location>
        <begin position="22"/>
        <end position="268"/>
    </location>
</feature>
<reference evidence="8 9" key="1">
    <citation type="submission" date="2016-10" db="EMBL/GenBank/DDBJ databases">
        <authorList>
            <person name="de Groot N.N."/>
        </authorList>
    </citation>
    <scope>NUCLEOTIDE SEQUENCE [LARGE SCALE GENOMIC DNA]</scope>
    <source>
        <strain evidence="8 9">NE2</strain>
    </source>
</reference>
<dbReference type="EMBL" id="FOSN01000002">
    <property type="protein sequence ID" value="SFK10003.1"/>
    <property type="molecule type" value="Genomic_DNA"/>
</dbReference>
<evidence type="ECO:0000313" key="9">
    <source>
        <dbReference type="Proteomes" id="UP000198755"/>
    </source>
</evidence>
<dbReference type="Gene3D" id="2.40.160.20">
    <property type="match status" value="1"/>
</dbReference>
<dbReference type="NCBIfam" id="TIGR01414">
    <property type="entry name" value="autotrans_barl"/>
    <property type="match status" value="1"/>
</dbReference>
<keyword evidence="3" id="KW-0472">Membrane</keyword>
<accession>A0A1I3WS24</accession>
<evidence type="ECO:0000259" key="7">
    <source>
        <dbReference type="Pfam" id="PF13505"/>
    </source>
</evidence>
<evidence type="ECO:0000313" key="8">
    <source>
        <dbReference type="EMBL" id="SFK10003.1"/>
    </source>
</evidence>
<dbReference type="PANTHER" id="PTHR34001">
    <property type="entry name" value="BLL7405 PROTEIN"/>
    <property type="match status" value="1"/>
</dbReference>
<evidence type="ECO:0000256" key="2">
    <source>
        <dbReference type="ARBA" id="ARBA00022729"/>
    </source>
</evidence>
<dbReference type="PANTHER" id="PTHR34001:SF3">
    <property type="entry name" value="BLL7405 PROTEIN"/>
    <property type="match status" value="1"/>
</dbReference>
<protein>
    <submittedName>
        <fullName evidence="8">Outer membrane immunogenic protein</fullName>
    </submittedName>
</protein>
<dbReference type="InterPro" id="IPR051692">
    <property type="entry name" value="OMP-like"/>
</dbReference>
<proteinExistence type="inferred from homology"/>
<evidence type="ECO:0000256" key="6">
    <source>
        <dbReference type="SAM" id="SignalP"/>
    </source>
</evidence>
<dbReference type="InterPro" id="IPR006315">
    <property type="entry name" value="OM_autotransptr_brl_dom"/>
</dbReference>
<dbReference type="GO" id="GO:0009279">
    <property type="term" value="C:cell outer membrane"/>
    <property type="evidence" value="ECO:0007669"/>
    <property type="project" value="UniProtKB-SubCell"/>
</dbReference>